<dbReference type="InterPro" id="IPR036188">
    <property type="entry name" value="FAD/NAD-bd_sf"/>
</dbReference>
<name>A0A545TER1_9PROT</name>
<organism evidence="4 5">
    <name type="scientific">Denitrobaculum tricleocarpae</name>
    <dbReference type="NCBI Taxonomy" id="2591009"/>
    <lineage>
        <taxon>Bacteria</taxon>
        <taxon>Pseudomonadati</taxon>
        <taxon>Pseudomonadota</taxon>
        <taxon>Alphaproteobacteria</taxon>
        <taxon>Rhodospirillales</taxon>
        <taxon>Rhodospirillaceae</taxon>
        <taxon>Denitrobaculum</taxon>
    </lineage>
</organism>
<evidence type="ECO:0000313" key="5">
    <source>
        <dbReference type="Proteomes" id="UP000315252"/>
    </source>
</evidence>
<dbReference type="Gene3D" id="3.50.50.60">
    <property type="entry name" value="FAD/NAD(P)-binding domain"/>
    <property type="match status" value="2"/>
</dbReference>
<keyword evidence="5" id="KW-1185">Reference proteome</keyword>
<feature type="domain" description="FAD dependent oxidoreductase" evidence="3">
    <location>
        <begin position="11"/>
        <end position="400"/>
    </location>
</feature>
<keyword evidence="2" id="KW-1133">Transmembrane helix</keyword>
<accession>A0A545TER1</accession>
<protein>
    <submittedName>
        <fullName evidence="4">FAD-binding oxidoreductase</fullName>
    </submittedName>
</protein>
<dbReference type="RefSeq" id="WP_142898698.1">
    <property type="nucleotide sequence ID" value="NZ_ML660060.1"/>
</dbReference>
<dbReference type="PANTHER" id="PTHR13847:SF289">
    <property type="entry name" value="GLYCINE OXIDASE"/>
    <property type="match status" value="1"/>
</dbReference>
<sequence>MKRESGKEAADVTILGAGIVGVCCALSALERGLTVTIIDRKDPGEETSYGNAGVISPWSVVPQCTPEVWKSVPRWLLDPKGPVKVRWRDLPSILPWAWSFLCNATPEKVEKISDAMSLLMLENLELYRRYLSGTGHENLLAESMHVSVYRGDTKPALEDLPYRLRSARGAKVEIIGGEELRDLEPDLAPGYHSAALVKDQARARDPGKLCKVLAAQAQTCGAAFRRCEVTALRPREDGTHNLETTEGLIPTRKLVLAVGIWSAELLRPLGIYLPLIAERGYHLEFTEPQVALNNSIQDAGAKIIVSSMNGGVRVAGTAEFASLDAPPNYARAQALEPLAKRLLPRLNTGAKRQWMGIRPSFPDNLPAIGPVPGFHNLIAAFGHSHYGLGMAPGTGRIIADCLEGKAANSDLSMISPARF</sequence>
<dbReference type="EMBL" id="VHSH01000009">
    <property type="protein sequence ID" value="TQV75709.1"/>
    <property type="molecule type" value="Genomic_DNA"/>
</dbReference>
<keyword evidence="2" id="KW-0472">Membrane</keyword>
<evidence type="ECO:0000313" key="4">
    <source>
        <dbReference type="EMBL" id="TQV75709.1"/>
    </source>
</evidence>
<dbReference type="Gene3D" id="3.30.9.10">
    <property type="entry name" value="D-Amino Acid Oxidase, subunit A, domain 2"/>
    <property type="match status" value="1"/>
</dbReference>
<dbReference type="SUPFAM" id="SSF54373">
    <property type="entry name" value="FAD-linked reductases, C-terminal domain"/>
    <property type="match status" value="1"/>
</dbReference>
<evidence type="ECO:0000256" key="2">
    <source>
        <dbReference type="SAM" id="Phobius"/>
    </source>
</evidence>
<gene>
    <name evidence="4" type="ORF">FKG95_22565</name>
</gene>
<reference evidence="4 5" key="1">
    <citation type="submission" date="2019-06" db="EMBL/GenBank/DDBJ databases">
        <title>Whole genome sequence for Rhodospirillaceae sp. R148.</title>
        <authorList>
            <person name="Wang G."/>
        </authorList>
    </citation>
    <scope>NUCLEOTIDE SEQUENCE [LARGE SCALE GENOMIC DNA]</scope>
    <source>
        <strain evidence="4 5">R148</strain>
    </source>
</reference>
<dbReference type="GO" id="GO:0016491">
    <property type="term" value="F:oxidoreductase activity"/>
    <property type="evidence" value="ECO:0007669"/>
    <property type="project" value="UniProtKB-KW"/>
</dbReference>
<dbReference type="InterPro" id="IPR006076">
    <property type="entry name" value="FAD-dep_OxRdtase"/>
</dbReference>
<evidence type="ECO:0000259" key="3">
    <source>
        <dbReference type="Pfam" id="PF01266"/>
    </source>
</evidence>
<dbReference type="Proteomes" id="UP000315252">
    <property type="component" value="Unassembled WGS sequence"/>
</dbReference>
<dbReference type="PANTHER" id="PTHR13847">
    <property type="entry name" value="SARCOSINE DEHYDROGENASE-RELATED"/>
    <property type="match status" value="1"/>
</dbReference>
<dbReference type="AlphaFoldDB" id="A0A545TER1"/>
<proteinExistence type="predicted"/>
<evidence type="ECO:0000256" key="1">
    <source>
        <dbReference type="ARBA" id="ARBA00023002"/>
    </source>
</evidence>
<feature type="transmembrane region" description="Helical" evidence="2">
    <location>
        <begin position="12"/>
        <end position="29"/>
    </location>
</feature>
<keyword evidence="2" id="KW-0812">Transmembrane</keyword>
<keyword evidence="1" id="KW-0560">Oxidoreductase</keyword>
<dbReference type="GO" id="GO:0005737">
    <property type="term" value="C:cytoplasm"/>
    <property type="evidence" value="ECO:0007669"/>
    <property type="project" value="TreeGrafter"/>
</dbReference>
<dbReference type="OrthoDB" id="9805337at2"/>
<comment type="caution">
    <text evidence="4">The sequence shown here is derived from an EMBL/GenBank/DDBJ whole genome shotgun (WGS) entry which is preliminary data.</text>
</comment>
<dbReference type="SUPFAM" id="SSF51905">
    <property type="entry name" value="FAD/NAD(P)-binding domain"/>
    <property type="match status" value="1"/>
</dbReference>
<dbReference type="Pfam" id="PF01266">
    <property type="entry name" value="DAO"/>
    <property type="match status" value="1"/>
</dbReference>